<protein>
    <submittedName>
        <fullName evidence="8">B3 domain-containing protein Os11g0197600</fullName>
    </submittedName>
</protein>
<dbReference type="PANTHER" id="PTHR31391:SF106">
    <property type="entry name" value="B3 DOMAIN-CONTAINING PROTEIN OS01G0723500"/>
    <property type="match status" value="1"/>
</dbReference>
<keyword evidence="3" id="KW-0238">DNA-binding</keyword>
<keyword evidence="2" id="KW-0805">Transcription regulation</keyword>
<evidence type="ECO:0000313" key="8">
    <source>
        <dbReference type="EMBL" id="JAT62877.1"/>
    </source>
</evidence>
<dbReference type="InterPro" id="IPR044837">
    <property type="entry name" value="REM16-like"/>
</dbReference>
<proteinExistence type="predicted"/>
<dbReference type="PANTHER" id="PTHR31391">
    <property type="entry name" value="B3 DOMAIN-CONTAINING PROTEIN OS11G0197600-RELATED"/>
    <property type="match status" value="1"/>
</dbReference>
<feature type="domain" description="TF-B3" evidence="7">
    <location>
        <begin position="246"/>
        <end position="339"/>
    </location>
</feature>
<evidence type="ECO:0000256" key="3">
    <source>
        <dbReference type="ARBA" id="ARBA00023125"/>
    </source>
</evidence>
<dbReference type="SUPFAM" id="SSF101936">
    <property type="entry name" value="DNA-binding pseudobarrel domain"/>
    <property type="match status" value="2"/>
</dbReference>
<dbReference type="GO" id="GO:0005634">
    <property type="term" value="C:nucleus"/>
    <property type="evidence" value="ECO:0007669"/>
    <property type="project" value="UniProtKB-SubCell"/>
</dbReference>
<dbReference type="GO" id="GO:0003677">
    <property type="term" value="F:DNA binding"/>
    <property type="evidence" value="ECO:0007669"/>
    <property type="project" value="UniProtKB-KW"/>
</dbReference>
<comment type="subcellular location">
    <subcellularLocation>
        <location evidence="1">Nucleus</location>
    </subcellularLocation>
</comment>
<accession>A0A1D1Z7K3</accession>
<dbReference type="EMBL" id="GDJX01005059">
    <property type="protein sequence ID" value="JAT62877.1"/>
    <property type="molecule type" value="Transcribed_RNA"/>
</dbReference>
<keyword evidence="5" id="KW-0539">Nucleus</keyword>
<keyword evidence="4" id="KW-0804">Transcription</keyword>
<feature type="domain" description="TF-B3" evidence="7">
    <location>
        <begin position="50"/>
        <end position="109"/>
    </location>
</feature>
<name>A0A1D1Z7K3_9ARAE</name>
<dbReference type="PROSITE" id="PS50863">
    <property type="entry name" value="B3"/>
    <property type="match status" value="2"/>
</dbReference>
<evidence type="ECO:0000256" key="4">
    <source>
        <dbReference type="ARBA" id="ARBA00023163"/>
    </source>
</evidence>
<evidence type="ECO:0000256" key="1">
    <source>
        <dbReference type="ARBA" id="ARBA00004123"/>
    </source>
</evidence>
<dbReference type="AlphaFoldDB" id="A0A1D1Z7K3"/>
<dbReference type="Pfam" id="PF02362">
    <property type="entry name" value="B3"/>
    <property type="match status" value="2"/>
</dbReference>
<evidence type="ECO:0000256" key="2">
    <source>
        <dbReference type="ARBA" id="ARBA00023015"/>
    </source>
</evidence>
<feature type="region of interest" description="Disordered" evidence="6">
    <location>
        <begin position="128"/>
        <end position="225"/>
    </location>
</feature>
<evidence type="ECO:0000256" key="5">
    <source>
        <dbReference type="ARBA" id="ARBA00023242"/>
    </source>
</evidence>
<evidence type="ECO:0000259" key="7">
    <source>
        <dbReference type="PROSITE" id="PS50863"/>
    </source>
</evidence>
<feature type="compositionally biased region" description="Basic residues" evidence="6">
    <location>
        <begin position="184"/>
        <end position="198"/>
    </location>
</feature>
<organism evidence="8">
    <name type="scientific">Anthurium amnicola</name>
    <dbReference type="NCBI Taxonomy" id="1678845"/>
    <lineage>
        <taxon>Eukaryota</taxon>
        <taxon>Viridiplantae</taxon>
        <taxon>Streptophyta</taxon>
        <taxon>Embryophyta</taxon>
        <taxon>Tracheophyta</taxon>
        <taxon>Spermatophyta</taxon>
        <taxon>Magnoliopsida</taxon>
        <taxon>Liliopsida</taxon>
        <taxon>Araceae</taxon>
        <taxon>Pothoideae</taxon>
        <taxon>Potheae</taxon>
        <taxon>Anthurium</taxon>
    </lineage>
</organism>
<reference evidence="8" key="1">
    <citation type="submission" date="2015-07" db="EMBL/GenBank/DDBJ databases">
        <title>Transcriptome Assembly of Anthurium amnicola.</title>
        <authorList>
            <person name="Suzuki J."/>
        </authorList>
    </citation>
    <scope>NUCLEOTIDE SEQUENCE</scope>
</reference>
<dbReference type="InterPro" id="IPR015300">
    <property type="entry name" value="DNA-bd_pseudobarrel_sf"/>
</dbReference>
<dbReference type="Gene3D" id="2.40.330.10">
    <property type="entry name" value="DNA-binding pseudobarrel domain"/>
    <property type="match status" value="2"/>
</dbReference>
<feature type="compositionally biased region" description="Basic residues" evidence="6">
    <location>
        <begin position="206"/>
        <end position="215"/>
    </location>
</feature>
<dbReference type="SMART" id="SM01019">
    <property type="entry name" value="B3"/>
    <property type="match status" value="2"/>
</dbReference>
<feature type="compositionally biased region" description="Acidic residues" evidence="6">
    <location>
        <begin position="140"/>
        <end position="163"/>
    </location>
</feature>
<gene>
    <name evidence="8" type="primary">Os11g0197600_16</name>
    <name evidence="8" type="ORF">g.59716</name>
</gene>
<dbReference type="InterPro" id="IPR003340">
    <property type="entry name" value="B3_DNA-bd"/>
</dbReference>
<sequence>MGFGRRDVSSQGKRSPHFFKVFFPGINSEQMEVPPAFLKHIEGHPSTCSLMGPSGNVWAVEPVRNQAGRLFFVGGWKEFVGDHAMETGEFLVFVYEGGPRFRVLIFDTTACEKESAFCAFPSSSTKRARVVAPVKRSESEVEEEEEDEEEDDDEVEDSGESGEESPPPAARRMRQKRDGDWPEKRKRGPPRGRPRGRPRLLGNKIMKSRKKRSRGRLVSQRRPVTEEEIERAHRAANAFTSDYPFQVLIMRKSVVYIGHSMPLPHTFSKCHLPKVTQKMTLSDCKGNAWEVTYLPLNGTYILSAGWRKFCIDNHLEQDDACVFELIKKDEIRVHIFRVVEEVTPFMRKVVKTKGRNNGMIISQ</sequence>
<dbReference type="CDD" id="cd10017">
    <property type="entry name" value="B3_DNA"/>
    <property type="match status" value="2"/>
</dbReference>
<evidence type="ECO:0000256" key="6">
    <source>
        <dbReference type="SAM" id="MobiDB-lite"/>
    </source>
</evidence>